<keyword evidence="3" id="KW-1185">Reference proteome</keyword>
<dbReference type="GO" id="GO:0003700">
    <property type="term" value="F:DNA-binding transcription factor activity"/>
    <property type="evidence" value="ECO:0007669"/>
    <property type="project" value="InterPro"/>
</dbReference>
<evidence type="ECO:0000313" key="2">
    <source>
        <dbReference type="EMBL" id="NMW32803.1"/>
    </source>
</evidence>
<sequence length="297" mass="33113">MAQDAQVSVTFYEPPADLERFFTTFYYVETEVQSDCPMTDSLHPEWAGLRIMSGNRPDCVIGDQKLSGSQCIVTGPSSLPLQFSIKNCRMWGIGLLPLGWATFVGQPADTFANSVQDAYSSDAFAQFGGLADEILQSGMGEADQLAAIHHFFRETAPRFGKEDPRILAIHSALLEPELPQVCEMATLCGINQRTLERLCRKHFGFSPKVLLRRQRFMRSLAQFVMDPSLGWIGAIDSLYFDQSHFVRDCKKFLGMPPSEYAAMDHPVIMGFMRERMRAHGSAVQTLDQPEGGQAPTS</sequence>
<organism evidence="2 3">
    <name type="scientific">Pontixanthobacter rizhaonensis</name>
    <dbReference type="NCBI Taxonomy" id="2730337"/>
    <lineage>
        <taxon>Bacteria</taxon>
        <taxon>Pseudomonadati</taxon>
        <taxon>Pseudomonadota</taxon>
        <taxon>Alphaproteobacteria</taxon>
        <taxon>Sphingomonadales</taxon>
        <taxon>Erythrobacteraceae</taxon>
        <taxon>Pontixanthobacter</taxon>
    </lineage>
</organism>
<dbReference type="Proteomes" id="UP000561181">
    <property type="component" value="Unassembled WGS sequence"/>
</dbReference>
<dbReference type="RefSeq" id="WP_170013680.1">
    <property type="nucleotide sequence ID" value="NZ_JABCRE010000003.1"/>
</dbReference>
<dbReference type="Pfam" id="PF12833">
    <property type="entry name" value="HTH_18"/>
    <property type="match status" value="1"/>
</dbReference>
<evidence type="ECO:0000313" key="3">
    <source>
        <dbReference type="Proteomes" id="UP000561181"/>
    </source>
</evidence>
<dbReference type="GO" id="GO:0043565">
    <property type="term" value="F:sequence-specific DNA binding"/>
    <property type="evidence" value="ECO:0007669"/>
    <property type="project" value="InterPro"/>
</dbReference>
<name>A0A848QQ71_9SPHN</name>
<comment type="caution">
    <text evidence="2">The sequence shown here is derived from an EMBL/GenBank/DDBJ whole genome shotgun (WGS) entry which is preliminary data.</text>
</comment>
<dbReference type="PROSITE" id="PS01124">
    <property type="entry name" value="HTH_ARAC_FAMILY_2"/>
    <property type="match status" value="1"/>
</dbReference>
<protein>
    <submittedName>
        <fullName evidence="2">AraC family transcriptional regulator</fullName>
    </submittedName>
</protein>
<proteinExistence type="predicted"/>
<feature type="domain" description="HTH araC/xylS-type" evidence="1">
    <location>
        <begin position="164"/>
        <end position="263"/>
    </location>
</feature>
<dbReference type="InterPro" id="IPR018060">
    <property type="entry name" value="HTH_AraC"/>
</dbReference>
<dbReference type="Gene3D" id="1.10.10.60">
    <property type="entry name" value="Homeodomain-like"/>
    <property type="match status" value="1"/>
</dbReference>
<evidence type="ECO:0000259" key="1">
    <source>
        <dbReference type="PROSITE" id="PS01124"/>
    </source>
</evidence>
<dbReference type="EMBL" id="JABCRE010000003">
    <property type="protein sequence ID" value="NMW32803.1"/>
    <property type="molecule type" value="Genomic_DNA"/>
</dbReference>
<reference evidence="2 3" key="1">
    <citation type="submission" date="2020-04" db="EMBL/GenBank/DDBJ databases">
        <authorList>
            <person name="Liu A."/>
        </authorList>
    </citation>
    <scope>NUCLEOTIDE SEQUENCE [LARGE SCALE GENOMIC DNA]</scope>
    <source>
        <strain evidence="2 3">RZ02</strain>
    </source>
</reference>
<accession>A0A848QQ71</accession>
<gene>
    <name evidence="2" type="ORF">HKD42_12095</name>
</gene>
<dbReference type="SMART" id="SM00342">
    <property type="entry name" value="HTH_ARAC"/>
    <property type="match status" value="1"/>
</dbReference>
<dbReference type="AlphaFoldDB" id="A0A848QQ71"/>